<reference evidence="1" key="1">
    <citation type="journal article" date="2021" name="Nat. Commun.">
        <title>Genetic determinants of endophytism in the Arabidopsis root mycobiome.</title>
        <authorList>
            <person name="Mesny F."/>
            <person name="Miyauchi S."/>
            <person name="Thiergart T."/>
            <person name="Pickel B."/>
            <person name="Atanasova L."/>
            <person name="Karlsson M."/>
            <person name="Huettel B."/>
            <person name="Barry K.W."/>
            <person name="Haridas S."/>
            <person name="Chen C."/>
            <person name="Bauer D."/>
            <person name="Andreopoulos W."/>
            <person name="Pangilinan J."/>
            <person name="LaButti K."/>
            <person name="Riley R."/>
            <person name="Lipzen A."/>
            <person name="Clum A."/>
            <person name="Drula E."/>
            <person name="Henrissat B."/>
            <person name="Kohler A."/>
            <person name="Grigoriev I.V."/>
            <person name="Martin F.M."/>
            <person name="Hacquard S."/>
        </authorList>
    </citation>
    <scope>NUCLEOTIDE SEQUENCE</scope>
    <source>
        <strain evidence="1">MPI-SDFR-AT-0117</strain>
    </source>
</reference>
<organism evidence="1 2">
    <name type="scientific">Plectosphaerella plurivora</name>
    <dbReference type="NCBI Taxonomy" id="936078"/>
    <lineage>
        <taxon>Eukaryota</taxon>
        <taxon>Fungi</taxon>
        <taxon>Dikarya</taxon>
        <taxon>Ascomycota</taxon>
        <taxon>Pezizomycotina</taxon>
        <taxon>Sordariomycetes</taxon>
        <taxon>Hypocreomycetidae</taxon>
        <taxon>Glomerellales</taxon>
        <taxon>Plectosphaerellaceae</taxon>
        <taxon>Plectosphaerella</taxon>
    </lineage>
</organism>
<comment type="caution">
    <text evidence="1">The sequence shown here is derived from an EMBL/GenBank/DDBJ whole genome shotgun (WGS) entry which is preliminary data.</text>
</comment>
<evidence type="ECO:0000313" key="2">
    <source>
        <dbReference type="Proteomes" id="UP000770015"/>
    </source>
</evidence>
<dbReference type="Proteomes" id="UP000770015">
    <property type="component" value="Unassembled WGS sequence"/>
</dbReference>
<accession>A0A9P9A3F6</accession>
<name>A0A9P9A3F6_9PEZI</name>
<gene>
    <name evidence="1" type="ORF">F5X68DRAFT_62415</name>
</gene>
<dbReference type="AlphaFoldDB" id="A0A9P9A3F6"/>
<dbReference type="EMBL" id="JAGSXJ010000044">
    <property type="protein sequence ID" value="KAH6662890.1"/>
    <property type="molecule type" value="Genomic_DNA"/>
</dbReference>
<evidence type="ECO:0000313" key="1">
    <source>
        <dbReference type="EMBL" id="KAH6662890.1"/>
    </source>
</evidence>
<proteinExistence type="predicted"/>
<sequence length="236" mass="25219">MRGDPTSVAGRCRDRQALALGALQFHPIFSAAFAFVGGVRLASRLVPLTDGQSGALNLEIGGLGFRSPFMRTGKWARGTIEGGSISSRQSDAHLTGLKPPAWNVSPRARGSRPACLGHVPDCLPALVLSPPPCRPLGATLPSFAGCALPACWQNPHAVSAAREGGEAVEEVGQSLLAFRCLDRRKRRGRWQRVWREDGARGSMAFFLPWGWGCGWLRGDTTFRAHAASTSNSTTST</sequence>
<keyword evidence="2" id="KW-1185">Reference proteome</keyword>
<protein>
    <submittedName>
        <fullName evidence="1">Uncharacterized protein</fullName>
    </submittedName>
</protein>